<feature type="coiled-coil region" evidence="10">
    <location>
        <begin position="270"/>
        <end position="319"/>
    </location>
</feature>
<accession>A0A3N2DZ13</accession>
<reference evidence="13 14" key="1">
    <citation type="submission" date="2018-11" db="EMBL/GenBank/DDBJ databases">
        <title>Genomic Encyclopedia of Type Strains, Phase IV (KMG-IV): sequencing the most valuable type-strain genomes for metagenomic binning, comparative biology and taxonomic classification.</title>
        <authorList>
            <person name="Goeker M."/>
        </authorList>
    </citation>
    <scope>NUCLEOTIDE SEQUENCE [LARGE SCALE GENOMIC DNA]</scope>
    <source>
        <strain evidence="13 14">DSM 100316</strain>
    </source>
</reference>
<keyword evidence="8 9" id="KW-0472">Membrane</keyword>
<sequence>MKAWHALVEAWRNRAELGDGAKTREIVAFQPAALEIQDSPPNPIPRWTGYILLALFAIGLLWACIGEVNIVASAEGKIIPSSRVKQIQPLEKGVVEQILVHEGEHVEAGQLLIELDSAQTTAEKQRLQGEYYQLNLQAAVSRSLLALLTQQKAEGEDTVPLTPDNLLLQVDETVLAADRSLFKRLLWQRWQQYHGEQQRLQSGLLQNESAQHAAEAEIDKLQRILPIVEKRASSMKGLHEKQYASEEEYLQLEQQRIQMSQDLVSQRYQLKQLEAERQQVGHQLSTLTAQAAAQELLKITELQQQLASLNEQLSKAVDLDAKQKLYAPVSGEVKELVVNTVGGVVTEAQVLMIIVPSDQQLEVEVMLENKDIGFVHEGMAAEIKIHTFPFTKYGLIDGEVKNVSDDATIDEQRGLLYGMHLLMDKNTIRVDGKDVELIPGMAVTAEVKIGQRRIIEFFLAPLLRHGQEGLRER</sequence>
<dbReference type="Proteomes" id="UP000275394">
    <property type="component" value="Unassembled WGS sequence"/>
</dbReference>
<comment type="similarity">
    <text evidence="2 9">Belongs to the membrane fusion protein (MFP) (TC 8.A.1) family.</text>
</comment>
<dbReference type="InterPro" id="IPR006144">
    <property type="entry name" value="Secretion_HlyD_CS"/>
</dbReference>
<dbReference type="NCBIfam" id="TIGR01843">
    <property type="entry name" value="type_I_hlyD"/>
    <property type="match status" value="1"/>
</dbReference>
<evidence type="ECO:0000256" key="8">
    <source>
        <dbReference type="ARBA" id="ARBA00023136"/>
    </source>
</evidence>
<keyword evidence="5 9" id="KW-0997">Cell inner membrane</keyword>
<feature type="transmembrane region" description="Helical" evidence="9">
    <location>
        <begin position="50"/>
        <end position="72"/>
    </location>
</feature>
<dbReference type="PRINTS" id="PR01490">
    <property type="entry name" value="RTXTOXIND"/>
</dbReference>
<dbReference type="AlphaFoldDB" id="A0A3N2DZ13"/>
<dbReference type="InterPro" id="IPR010129">
    <property type="entry name" value="T1SS_HlyD"/>
</dbReference>
<feature type="domain" description="AprE-like beta-barrel" evidence="12">
    <location>
        <begin position="361"/>
        <end position="449"/>
    </location>
</feature>
<gene>
    <name evidence="13" type="ORF">EDC56_0600</name>
</gene>
<dbReference type="Pfam" id="PF26002">
    <property type="entry name" value="Beta-barrel_AprE"/>
    <property type="match status" value="1"/>
</dbReference>
<protein>
    <recommendedName>
        <fullName evidence="9">Membrane fusion protein (MFP) family protein</fullName>
    </recommendedName>
</protein>
<dbReference type="InterPro" id="IPR050739">
    <property type="entry name" value="MFP"/>
</dbReference>
<keyword evidence="6 9" id="KW-0812">Transmembrane</keyword>
<dbReference type="PROSITE" id="PS00543">
    <property type="entry name" value="HLYD_FAMILY"/>
    <property type="match status" value="1"/>
</dbReference>
<dbReference type="InterPro" id="IPR059040">
    <property type="entry name" value="HH_CyaD-like"/>
</dbReference>
<comment type="subcellular location">
    <subcellularLocation>
        <location evidence="1 9">Cell inner membrane</location>
        <topology evidence="1 9">Single-pass membrane protein</topology>
    </subcellularLocation>
</comment>
<keyword evidence="7 9" id="KW-1133">Transmembrane helix</keyword>
<evidence type="ECO:0000256" key="10">
    <source>
        <dbReference type="SAM" id="Coils"/>
    </source>
</evidence>
<evidence type="ECO:0000256" key="6">
    <source>
        <dbReference type="ARBA" id="ARBA00022692"/>
    </source>
</evidence>
<evidence type="ECO:0000313" key="13">
    <source>
        <dbReference type="EMBL" id="ROS05078.1"/>
    </source>
</evidence>
<dbReference type="GO" id="GO:0005886">
    <property type="term" value="C:plasma membrane"/>
    <property type="evidence" value="ECO:0007669"/>
    <property type="project" value="UniProtKB-SubCell"/>
</dbReference>
<comment type="caution">
    <text evidence="13">The sequence shown here is derived from an EMBL/GenBank/DDBJ whole genome shotgun (WGS) entry which is preliminary data.</text>
</comment>
<dbReference type="SUPFAM" id="SSF111369">
    <property type="entry name" value="HlyD-like secretion proteins"/>
    <property type="match status" value="1"/>
</dbReference>
<evidence type="ECO:0000256" key="4">
    <source>
        <dbReference type="ARBA" id="ARBA00022475"/>
    </source>
</evidence>
<evidence type="ECO:0000256" key="9">
    <source>
        <dbReference type="RuleBase" id="RU365093"/>
    </source>
</evidence>
<evidence type="ECO:0000256" key="7">
    <source>
        <dbReference type="ARBA" id="ARBA00022989"/>
    </source>
</evidence>
<evidence type="ECO:0000259" key="12">
    <source>
        <dbReference type="Pfam" id="PF26002"/>
    </source>
</evidence>
<keyword evidence="14" id="KW-1185">Reference proteome</keyword>
<keyword evidence="4 9" id="KW-1003">Cell membrane</keyword>
<proteinExistence type="inferred from homology"/>
<evidence type="ECO:0000313" key="14">
    <source>
        <dbReference type="Proteomes" id="UP000275394"/>
    </source>
</evidence>
<dbReference type="OrthoDB" id="9775513at2"/>
<evidence type="ECO:0000256" key="1">
    <source>
        <dbReference type="ARBA" id="ARBA00004377"/>
    </source>
</evidence>
<feature type="domain" description="CyaD-like alpha-helical hairpin" evidence="11">
    <location>
        <begin position="116"/>
        <end position="299"/>
    </location>
</feature>
<dbReference type="EMBL" id="RKHR01000003">
    <property type="protein sequence ID" value="ROS05078.1"/>
    <property type="molecule type" value="Genomic_DNA"/>
</dbReference>
<evidence type="ECO:0000256" key="2">
    <source>
        <dbReference type="ARBA" id="ARBA00009477"/>
    </source>
</evidence>
<keyword evidence="3 9" id="KW-0813">Transport</keyword>
<evidence type="ECO:0000256" key="5">
    <source>
        <dbReference type="ARBA" id="ARBA00022519"/>
    </source>
</evidence>
<dbReference type="Pfam" id="PF25988">
    <property type="entry name" value="HH_CyaD"/>
    <property type="match status" value="1"/>
</dbReference>
<organism evidence="13 14">
    <name type="scientific">Sinobacterium caligoides</name>
    <dbReference type="NCBI Taxonomy" id="933926"/>
    <lineage>
        <taxon>Bacteria</taxon>
        <taxon>Pseudomonadati</taxon>
        <taxon>Pseudomonadota</taxon>
        <taxon>Gammaproteobacteria</taxon>
        <taxon>Cellvibrionales</taxon>
        <taxon>Spongiibacteraceae</taxon>
        <taxon>Sinobacterium</taxon>
    </lineage>
</organism>
<evidence type="ECO:0000259" key="11">
    <source>
        <dbReference type="Pfam" id="PF25988"/>
    </source>
</evidence>
<dbReference type="Gene3D" id="2.40.50.100">
    <property type="match status" value="1"/>
</dbReference>
<keyword evidence="10" id="KW-0175">Coiled coil</keyword>
<dbReference type="PANTHER" id="PTHR30386">
    <property type="entry name" value="MEMBRANE FUSION SUBUNIT OF EMRAB-TOLC MULTIDRUG EFFLUX PUMP"/>
    <property type="match status" value="1"/>
</dbReference>
<evidence type="ECO:0000256" key="3">
    <source>
        <dbReference type="ARBA" id="ARBA00022448"/>
    </source>
</evidence>
<dbReference type="GO" id="GO:0009306">
    <property type="term" value="P:protein secretion"/>
    <property type="evidence" value="ECO:0007669"/>
    <property type="project" value="InterPro"/>
</dbReference>
<dbReference type="RefSeq" id="WP_123711020.1">
    <property type="nucleotide sequence ID" value="NZ_RKHR01000003.1"/>
</dbReference>
<dbReference type="InterPro" id="IPR058982">
    <property type="entry name" value="Beta-barrel_AprE"/>
</dbReference>
<name>A0A3N2DZ13_9GAMM</name>
<dbReference type="Gene3D" id="2.40.30.170">
    <property type="match status" value="1"/>
</dbReference>
<dbReference type="PANTHER" id="PTHR30386:SF27">
    <property type="entry name" value="MEMBRANE FUSION PROTEIN (MFP) FAMILY PROTEIN"/>
    <property type="match status" value="1"/>
</dbReference>